<feature type="region of interest" description="Disordered" evidence="1">
    <location>
        <begin position="1"/>
        <end position="32"/>
    </location>
</feature>
<evidence type="ECO:0000313" key="2">
    <source>
        <dbReference type="Proteomes" id="UP000887565"/>
    </source>
</evidence>
<dbReference type="AlphaFoldDB" id="A0A915HTD5"/>
<accession>A0A915HTD5</accession>
<evidence type="ECO:0000256" key="1">
    <source>
        <dbReference type="SAM" id="MobiDB-lite"/>
    </source>
</evidence>
<evidence type="ECO:0000313" key="3">
    <source>
        <dbReference type="WBParaSite" id="nRc.2.0.1.t04655-RA"/>
    </source>
</evidence>
<organism evidence="2 3">
    <name type="scientific">Romanomermis culicivorax</name>
    <name type="common">Nematode worm</name>
    <dbReference type="NCBI Taxonomy" id="13658"/>
    <lineage>
        <taxon>Eukaryota</taxon>
        <taxon>Metazoa</taxon>
        <taxon>Ecdysozoa</taxon>
        <taxon>Nematoda</taxon>
        <taxon>Enoplea</taxon>
        <taxon>Dorylaimia</taxon>
        <taxon>Mermithida</taxon>
        <taxon>Mermithoidea</taxon>
        <taxon>Mermithidae</taxon>
        <taxon>Romanomermis</taxon>
    </lineage>
</organism>
<dbReference type="Proteomes" id="UP000887565">
    <property type="component" value="Unplaced"/>
</dbReference>
<protein>
    <submittedName>
        <fullName evidence="3">Uncharacterized protein</fullName>
    </submittedName>
</protein>
<sequence length="64" mass="7704">MKKSRKENTKTQTEQTNNEKERKKSKKRQQEKNVNFFCYTENAFVVYIFDTIPNTGRENGRQNV</sequence>
<name>A0A915HTD5_ROMCU</name>
<reference evidence="3" key="1">
    <citation type="submission" date="2022-11" db="UniProtKB">
        <authorList>
            <consortium name="WormBaseParasite"/>
        </authorList>
    </citation>
    <scope>IDENTIFICATION</scope>
</reference>
<proteinExistence type="predicted"/>
<keyword evidence="2" id="KW-1185">Reference proteome</keyword>
<dbReference type="WBParaSite" id="nRc.2.0.1.t04655-RA">
    <property type="protein sequence ID" value="nRc.2.0.1.t04655-RA"/>
    <property type="gene ID" value="nRc.2.0.1.g04655"/>
</dbReference>